<feature type="transmembrane region" description="Helical" evidence="3">
    <location>
        <begin position="91"/>
        <end position="109"/>
    </location>
</feature>
<feature type="transmembrane region" description="Helical" evidence="3">
    <location>
        <begin position="21"/>
        <end position="44"/>
    </location>
</feature>
<gene>
    <name evidence="4" type="ORF">LFW2832_00055</name>
</gene>
<evidence type="ECO:0000313" key="5">
    <source>
        <dbReference type="Proteomes" id="UP000789941"/>
    </source>
</evidence>
<dbReference type="Proteomes" id="UP000789941">
    <property type="component" value="Unassembled WGS sequence"/>
</dbReference>
<keyword evidence="1 2" id="KW-0808">Transferase</keyword>
<dbReference type="Pfam" id="PF01066">
    <property type="entry name" value="CDP-OH_P_transf"/>
    <property type="match status" value="1"/>
</dbReference>
<dbReference type="PROSITE" id="PS00379">
    <property type="entry name" value="CDP_ALCOHOL_P_TRANSF"/>
    <property type="match status" value="1"/>
</dbReference>
<keyword evidence="3" id="KW-0472">Membrane</keyword>
<organism evidence="4 5">
    <name type="scientific">Candidatus Bilamarchaeum dharawalense</name>
    <dbReference type="NCBI Taxonomy" id="2885759"/>
    <lineage>
        <taxon>Archaea</taxon>
        <taxon>Candidatus Micrarchaeota</taxon>
        <taxon>Candidatus Micrarchaeia</taxon>
        <taxon>Candidatus Anstonellales</taxon>
        <taxon>Candidatus Bilamarchaeaceae</taxon>
        <taxon>Candidatus Bilamarchaeum</taxon>
    </lineage>
</organism>
<dbReference type="Gene3D" id="1.20.120.1760">
    <property type="match status" value="1"/>
</dbReference>
<keyword evidence="3" id="KW-1133">Transmembrane helix</keyword>
<dbReference type="AlphaFoldDB" id="A0A5E4LN04"/>
<feature type="transmembrane region" description="Helical" evidence="3">
    <location>
        <begin position="177"/>
        <end position="199"/>
    </location>
</feature>
<comment type="similarity">
    <text evidence="2">Belongs to the CDP-alcohol phosphatidyltransferase class-I family.</text>
</comment>
<protein>
    <submittedName>
        <fullName evidence="4">Bifunctional IPC transferase and DIPP synthase</fullName>
    </submittedName>
</protein>
<reference evidence="4 5" key="1">
    <citation type="submission" date="2019-08" db="EMBL/GenBank/DDBJ databases">
        <authorList>
            <person name="Vazquez-Campos X."/>
        </authorList>
    </citation>
    <scope>NUCLEOTIDE SEQUENCE [LARGE SCALE GENOMIC DNA]</scope>
    <source>
        <strain evidence="4">LFW-283_2</strain>
    </source>
</reference>
<evidence type="ECO:0000256" key="1">
    <source>
        <dbReference type="ARBA" id="ARBA00022679"/>
    </source>
</evidence>
<accession>A0A5E4LN04</accession>
<dbReference type="InterPro" id="IPR043130">
    <property type="entry name" value="CDP-OH_PTrfase_TM_dom"/>
</dbReference>
<name>A0A5E4LN04_9ARCH</name>
<evidence type="ECO:0000313" key="4">
    <source>
        <dbReference type="EMBL" id="VVC02528.1"/>
    </source>
</evidence>
<keyword evidence="3" id="KW-0812">Transmembrane</keyword>
<dbReference type="InterPro" id="IPR000462">
    <property type="entry name" value="CDP-OH_P_trans"/>
</dbReference>
<evidence type="ECO:0000256" key="3">
    <source>
        <dbReference type="SAM" id="Phobius"/>
    </source>
</evidence>
<proteinExistence type="inferred from homology"/>
<dbReference type="EMBL" id="CABMJJ010000001">
    <property type="protein sequence ID" value="VVC02528.1"/>
    <property type="molecule type" value="Genomic_DNA"/>
</dbReference>
<dbReference type="InterPro" id="IPR048254">
    <property type="entry name" value="CDP_ALCOHOL_P_TRANSF_CS"/>
</dbReference>
<feature type="transmembrane region" description="Helical" evidence="3">
    <location>
        <begin position="115"/>
        <end position="134"/>
    </location>
</feature>
<feature type="transmembrane region" description="Helical" evidence="3">
    <location>
        <begin position="50"/>
        <end position="70"/>
    </location>
</feature>
<comment type="caution">
    <text evidence="4">The sequence shown here is derived from an EMBL/GenBank/DDBJ whole genome shotgun (WGS) entry which is preliminary data.</text>
</comment>
<dbReference type="GO" id="GO:0016020">
    <property type="term" value="C:membrane"/>
    <property type="evidence" value="ECO:0007669"/>
    <property type="project" value="InterPro"/>
</dbReference>
<dbReference type="GO" id="GO:0008654">
    <property type="term" value="P:phospholipid biosynthetic process"/>
    <property type="evidence" value="ECO:0007669"/>
    <property type="project" value="InterPro"/>
</dbReference>
<sequence>MLKQDRKLKNTQNSIGSILTILPLSPNQWTVLSLLIAIIGGYIIAIKSDLILGLLFFALAAAVDAIDGAVARARNQVSNLGGFIDGLVDRFVEAIFLFSLMFYPLPTIFVDANIWLAGVIFLGTCMPSFVRAYADHKGIISREKALALGGICERSERLIIVIVGLVVGISYSLEFFIYSLMLVILLSLITILQRLFFIYKNTRV</sequence>
<dbReference type="GO" id="GO:0016780">
    <property type="term" value="F:phosphotransferase activity, for other substituted phosphate groups"/>
    <property type="evidence" value="ECO:0007669"/>
    <property type="project" value="InterPro"/>
</dbReference>
<feature type="transmembrane region" description="Helical" evidence="3">
    <location>
        <begin position="155"/>
        <end position="171"/>
    </location>
</feature>
<evidence type="ECO:0000256" key="2">
    <source>
        <dbReference type="RuleBase" id="RU003750"/>
    </source>
</evidence>